<evidence type="ECO:0000313" key="1">
    <source>
        <dbReference type="EMBL" id="CAL1382663.1"/>
    </source>
</evidence>
<organism evidence="1 2">
    <name type="scientific">Linum trigynum</name>
    <dbReference type="NCBI Taxonomy" id="586398"/>
    <lineage>
        <taxon>Eukaryota</taxon>
        <taxon>Viridiplantae</taxon>
        <taxon>Streptophyta</taxon>
        <taxon>Embryophyta</taxon>
        <taxon>Tracheophyta</taxon>
        <taxon>Spermatophyta</taxon>
        <taxon>Magnoliopsida</taxon>
        <taxon>eudicotyledons</taxon>
        <taxon>Gunneridae</taxon>
        <taxon>Pentapetalae</taxon>
        <taxon>rosids</taxon>
        <taxon>fabids</taxon>
        <taxon>Malpighiales</taxon>
        <taxon>Linaceae</taxon>
        <taxon>Linum</taxon>
    </lineage>
</organism>
<gene>
    <name evidence="1" type="ORF">LTRI10_LOCUS23978</name>
</gene>
<evidence type="ECO:0000313" key="2">
    <source>
        <dbReference type="Proteomes" id="UP001497516"/>
    </source>
</evidence>
<proteinExistence type="predicted"/>
<reference evidence="1 2" key="1">
    <citation type="submission" date="2024-04" db="EMBL/GenBank/DDBJ databases">
        <authorList>
            <person name="Fracassetti M."/>
        </authorList>
    </citation>
    <scope>NUCLEOTIDE SEQUENCE [LARGE SCALE GENOMIC DNA]</scope>
</reference>
<accession>A0AAV2EAC8</accession>
<dbReference type="Proteomes" id="UP001497516">
    <property type="component" value="Chromosome 4"/>
</dbReference>
<dbReference type="EMBL" id="OZ034817">
    <property type="protein sequence ID" value="CAL1382663.1"/>
    <property type="molecule type" value="Genomic_DNA"/>
</dbReference>
<keyword evidence="2" id="KW-1185">Reference proteome</keyword>
<sequence>MSDTTKKKLVFSSAAVDLDCGAGSSRRLKKLLYSIFHPKPKPATYRKHHNYKTPYFSTTAHTRSSYSYYPSSTSTSSYECSIPILMMTFSPPAVVDKDEGKLCGRTVKGFGRFGGERVAENKSKMWVKP</sequence>
<name>A0AAV2EAC8_9ROSI</name>
<protein>
    <submittedName>
        <fullName evidence="1">Uncharacterized protein</fullName>
    </submittedName>
</protein>
<dbReference type="AlphaFoldDB" id="A0AAV2EAC8"/>